<evidence type="ECO:0000313" key="9">
    <source>
        <dbReference type="EMBL" id="SHJ57867.1"/>
    </source>
</evidence>
<dbReference type="Gene3D" id="1.10.150.130">
    <property type="match status" value="1"/>
</dbReference>
<accession>A0A1M6KG42</accession>
<dbReference type="GO" id="GO:0015074">
    <property type="term" value="P:DNA integration"/>
    <property type="evidence" value="ECO:0007669"/>
    <property type="project" value="UniProtKB-KW"/>
</dbReference>
<dbReference type="InterPro" id="IPR004107">
    <property type="entry name" value="Integrase_SAM-like_N"/>
</dbReference>
<dbReference type="PANTHER" id="PTHR30349">
    <property type="entry name" value="PHAGE INTEGRASE-RELATED"/>
    <property type="match status" value="1"/>
</dbReference>
<dbReference type="SUPFAM" id="SSF47823">
    <property type="entry name" value="lambda integrase-like, N-terminal domain"/>
    <property type="match status" value="1"/>
</dbReference>
<organism evidence="9 10">
    <name type="scientific">Clostridium amylolyticum</name>
    <dbReference type="NCBI Taxonomy" id="1121298"/>
    <lineage>
        <taxon>Bacteria</taxon>
        <taxon>Bacillati</taxon>
        <taxon>Bacillota</taxon>
        <taxon>Clostridia</taxon>
        <taxon>Eubacteriales</taxon>
        <taxon>Clostridiaceae</taxon>
        <taxon>Clostridium</taxon>
    </lineage>
</organism>
<evidence type="ECO:0000256" key="2">
    <source>
        <dbReference type="ARBA" id="ARBA00008857"/>
    </source>
</evidence>
<dbReference type="AlphaFoldDB" id="A0A1M6KG42"/>
<evidence type="ECO:0000256" key="4">
    <source>
        <dbReference type="ARBA" id="ARBA00023125"/>
    </source>
</evidence>
<comment type="similarity">
    <text evidence="2">Belongs to the 'phage' integrase family.</text>
</comment>
<name>A0A1M6KG42_9CLOT</name>
<dbReference type="PROSITE" id="PS51900">
    <property type="entry name" value="CB"/>
    <property type="match status" value="1"/>
</dbReference>
<evidence type="ECO:0000256" key="3">
    <source>
        <dbReference type="ARBA" id="ARBA00022908"/>
    </source>
</evidence>
<keyword evidence="5" id="KW-0233">DNA recombination</keyword>
<evidence type="ECO:0000256" key="6">
    <source>
        <dbReference type="PROSITE-ProRule" id="PRU01248"/>
    </source>
</evidence>
<dbReference type="OrthoDB" id="9801717at2"/>
<feature type="domain" description="Tyr recombinase" evidence="7">
    <location>
        <begin position="103"/>
        <end position="283"/>
    </location>
</feature>
<dbReference type="InterPro" id="IPR011010">
    <property type="entry name" value="DNA_brk_join_enz"/>
</dbReference>
<keyword evidence="3" id="KW-0229">DNA integration</keyword>
<dbReference type="Proteomes" id="UP000184080">
    <property type="component" value="Unassembled WGS sequence"/>
</dbReference>
<dbReference type="InterPro" id="IPR044068">
    <property type="entry name" value="CB"/>
</dbReference>
<dbReference type="RefSeq" id="WP_073009312.1">
    <property type="nucleotide sequence ID" value="NZ_FQZO01000006.1"/>
</dbReference>
<dbReference type="PROSITE" id="PS51898">
    <property type="entry name" value="TYR_RECOMBINASE"/>
    <property type="match status" value="1"/>
</dbReference>
<dbReference type="GO" id="GO:0006310">
    <property type="term" value="P:DNA recombination"/>
    <property type="evidence" value="ECO:0007669"/>
    <property type="project" value="UniProtKB-KW"/>
</dbReference>
<evidence type="ECO:0000259" key="8">
    <source>
        <dbReference type="PROSITE" id="PS51900"/>
    </source>
</evidence>
<dbReference type="STRING" id="1121298.SAMN05444401_3349"/>
<evidence type="ECO:0000259" key="7">
    <source>
        <dbReference type="PROSITE" id="PS51898"/>
    </source>
</evidence>
<evidence type="ECO:0000256" key="5">
    <source>
        <dbReference type="ARBA" id="ARBA00023172"/>
    </source>
</evidence>
<dbReference type="InterPro" id="IPR013762">
    <property type="entry name" value="Integrase-like_cat_sf"/>
</dbReference>
<feature type="domain" description="Core-binding (CB)" evidence="8">
    <location>
        <begin position="1"/>
        <end position="82"/>
    </location>
</feature>
<dbReference type="Pfam" id="PF02899">
    <property type="entry name" value="Phage_int_SAM_1"/>
    <property type="match status" value="1"/>
</dbReference>
<evidence type="ECO:0000256" key="1">
    <source>
        <dbReference type="ARBA" id="ARBA00003283"/>
    </source>
</evidence>
<dbReference type="PANTHER" id="PTHR30349:SF81">
    <property type="entry name" value="TYROSINE RECOMBINASE XERC"/>
    <property type="match status" value="1"/>
</dbReference>
<dbReference type="EMBL" id="FQZO01000006">
    <property type="protein sequence ID" value="SHJ57867.1"/>
    <property type="molecule type" value="Genomic_DNA"/>
</dbReference>
<keyword evidence="4 6" id="KW-0238">DNA-binding</keyword>
<sequence length="289" mass="33787">MDDLLDEFYEYLTKKRLSENSIKAYVSDITDFKVYMEQNNINYLRVGTDDIYNYVHSSLINKSQATITRKINTIKKFYRFLLHKNYKIDKGILLYNAPSPKRKTPDFLTEEEIDRIINLPDTSTFKGIRDKALLEVLYGTGLKVNEVIDIKVNDIDIDFKFLKRNKGKNQRVIPLGTKSIDSLKTYLEERKKINTKVNNLFLNNNYDILTRQGIWKIVKYYISKAGINKEINLNSFRHSFALHLLLNGADVNIIQELLGLKGVNVLQVYLDVLPKKKLREIYNNTHPRA</sequence>
<dbReference type="SUPFAM" id="SSF56349">
    <property type="entry name" value="DNA breaking-rejoining enzymes"/>
    <property type="match status" value="1"/>
</dbReference>
<dbReference type="InterPro" id="IPR002104">
    <property type="entry name" value="Integrase_catalytic"/>
</dbReference>
<dbReference type="Gene3D" id="1.10.443.10">
    <property type="entry name" value="Intergrase catalytic core"/>
    <property type="match status" value="1"/>
</dbReference>
<dbReference type="Pfam" id="PF00589">
    <property type="entry name" value="Phage_integrase"/>
    <property type="match status" value="1"/>
</dbReference>
<gene>
    <name evidence="9" type="ORF">SAMN05444401_3349</name>
</gene>
<dbReference type="InterPro" id="IPR050090">
    <property type="entry name" value="Tyrosine_recombinase_XerCD"/>
</dbReference>
<dbReference type="GO" id="GO:0003677">
    <property type="term" value="F:DNA binding"/>
    <property type="evidence" value="ECO:0007669"/>
    <property type="project" value="UniProtKB-UniRule"/>
</dbReference>
<evidence type="ECO:0000313" key="10">
    <source>
        <dbReference type="Proteomes" id="UP000184080"/>
    </source>
</evidence>
<keyword evidence="10" id="KW-1185">Reference proteome</keyword>
<dbReference type="InterPro" id="IPR010998">
    <property type="entry name" value="Integrase_recombinase_N"/>
</dbReference>
<proteinExistence type="inferred from homology"/>
<reference evidence="9 10" key="1">
    <citation type="submission" date="2016-11" db="EMBL/GenBank/DDBJ databases">
        <authorList>
            <person name="Jaros S."/>
            <person name="Januszkiewicz K."/>
            <person name="Wedrychowicz H."/>
        </authorList>
    </citation>
    <scope>NUCLEOTIDE SEQUENCE [LARGE SCALE GENOMIC DNA]</scope>
    <source>
        <strain evidence="9 10">DSM 21864</strain>
    </source>
</reference>
<comment type="function">
    <text evidence="1">Site-specific tyrosine recombinase, which acts by catalyzing the cutting and rejoining of the recombining DNA molecules.</text>
</comment>
<protein>
    <submittedName>
        <fullName evidence="9">Integrase/recombinase XerD</fullName>
    </submittedName>
</protein>